<dbReference type="InterPro" id="IPR018195">
    <property type="entry name" value="Transferrin_Fe_BS"/>
</dbReference>
<comment type="caution">
    <text evidence="3">The sequence shown here is derived from an EMBL/GenBank/DDBJ whole genome shotgun (WGS) entry which is preliminary data.</text>
</comment>
<proteinExistence type="predicted"/>
<evidence type="ECO:0000259" key="2">
    <source>
        <dbReference type="PROSITE" id="PS51408"/>
    </source>
</evidence>
<gene>
    <name evidence="3" type="ORF">RUM44_001780</name>
</gene>
<keyword evidence="4" id="KW-1185">Reference proteome</keyword>
<dbReference type="CDD" id="cd13529">
    <property type="entry name" value="PBP2_transferrin"/>
    <property type="match status" value="1"/>
</dbReference>
<feature type="domain" description="Transferrin-like" evidence="2">
    <location>
        <begin position="39"/>
        <end position="391"/>
    </location>
</feature>
<organism evidence="3 4">
    <name type="scientific">Polyplax serrata</name>
    <name type="common">Common mouse louse</name>
    <dbReference type="NCBI Taxonomy" id="468196"/>
    <lineage>
        <taxon>Eukaryota</taxon>
        <taxon>Metazoa</taxon>
        <taxon>Ecdysozoa</taxon>
        <taxon>Arthropoda</taxon>
        <taxon>Hexapoda</taxon>
        <taxon>Insecta</taxon>
        <taxon>Pterygota</taxon>
        <taxon>Neoptera</taxon>
        <taxon>Paraneoptera</taxon>
        <taxon>Psocodea</taxon>
        <taxon>Troctomorpha</taxon>
        <taxon>Phthiraptera</taxon>
        <taxon>Anoplura</taxon>
        <taxon>Polyplacidae</taxon>
        <taxon>Polyplax</taxon>
    </lineage>
</organism>
<keyword evidence="1" id="KW-0677">Repeat</keyword>
<evidence type="ECO:0000256" key="1">
    <source>
        <dbReference type="ARBA" id="ARBA00022737"/>
    </source>
</evidence>
<dbReference type="PROSITE" id="PS00205">
    <property type="entry name" value="TRANSFERRIN_LIKE_1"/>
    <property type="match status" value="1"/>
</dbReference>
<dbReference type="PANTHER" id="PTHR11485">
    <property type="entry name" value="TRANSFERRIN"/>
    <property type="match status" value="1"/>
</dbReference>
<dbReference type="EMBL" id="JAWJWF010000047">
    <property type="protein sequence ID" value="KAK6621973.1"/>
    <property type="molecule type" value="Genomic_DNA"/>
</dbReference>
<dbReference type="PANTHER" id="PTHR11485:SF29">
    <property type="entry name" value="TRANSFERRIN 2"/>
    <property type="match status" value="1"/>
</dbReference>
<dbReference type="InterPro" id="IPR001156">
    <property type="entry name" value="Transferrin-like_dom"/>
</dbReference>
<dbReference type="Proteomes" id="UP001359485">
    <property type="component" value="Unassembled WGS sequence"/>
</dbReference>
<evidence type="ECO:0000313" key="4">
    <source>
        <dbReference type="Proteomes" id="UP001359485"/>
    </source>
</evidence>
<dbReference type="Pfam" id="PF00405">
    <property type="entry name" value="Transferrin"/>
    <property type="match status" value="1"/>
</dbReference>
<dbReference type="SMART" id="SM00094">
    <property type="entry name" value="TR_FER"/>
    <property type="match status" value="1"/>
</dbReference>
<evidence type="ECO:0000313" key="3">
    <source>
        <dbReference type="EMBL" id="KAK6621973.1"/>
    </source>
</evidence>
<dbReference type="PROSITE" id="PS00206">
    <property type="entry name" value="TRANSFERRIN_LIKE_2"/>
    <property type="match status" value="1"/>
</dbReference>
<dbReference type="PROSITE" id="PS51408">
    <property type="entry name" value="TRANSFERRIN_LIKE_4"/>
    <property type="match status" value="1"/>
</dbReference>
<name>A0ABR1AL02_POLSC</name>
<sequence length="391" mass="43693">MSGQFSTIFDKEYLPVQIVTSHVAQDYVIDPTLDEVNNVTFCTTSTEEQNKCLLLGFAAERDIVTSKLHCKQGANKDDCMMLLDQDLADITSLDAGEVFVGGRYHSLVPIIQETYDNRQRDYYSVAVIKRGSLPDVRRLEHLRGKKACFAGVGTLAGWTIPIYTLMKHGKMEIIDCNNHVKSAINYFGPSCAVDSLIDKYNPIGDNSDKLCQLCTGEAAGEKCTPADPYFGYDGAFKCLVEKGDVAFLRHSTIPELINKPLGIGVTRNINDFELLCVDGTRRPIEQYLTCNWGRTPSQAIVTSSAKAFTKRRAIQKFIVKLVELYGHKGINDTYPGPTNNNYRGAGYADLNERGPYGANYGVYENFNLFQSIPRYGTKQDLLFQARDKFLE</sequence>
<dbReference type="Gene3D" id="3.40.190.10">
    <property type="entry name" value="Periplasmic binding protein-like II"/>
    <property type="match status" value="2"/>
</dbReference>
<reference evidence="3 4" key="1">
    <citation type="submission" date="2023-09" db="EMBL/GenBank/DDBJ databases">
        <title>Genomes of two closely related lineages of the louse Polyplax serrata with different host specificities.</title>
        <authorList>
            <person name="Martinu J."/>
            <person name="Tarabai H."/>
            <person name="Stefka J."/>
            <person name="Hypsa V."/>
        </authorList>
    </citation>
    <scope>NUCLEOTIDE SEQUENCE [LARGE SCALE GENOMIC DNA]</scope>
    <source>
        <strain evidence="3">98ZLc_SE</strain>
    </source>
</reference>
<protein>
    <recommendedName>
        <fullName evidence="2">Transferrin-like domain-containing protein</fullName>
    </recommendedName>
</protein>
<dbReference type="SUPFAM" id="SSF53850">
    <property type="entry name" value="Periplasmic binding protein-like II"/>
    <property type="match status" value="1"/>
</dbReference>
<accession>A0ABR1AL02</accession>
<dbReference type="PRINTS" id="PR00422">
    <property type="entry name" value="TRANSFERRIN"/>
</dbReference>